<keyword evidence="3" id="KW-1185">Reference proteome</keyword>
<evidence type="ECO:0000313" key="3">
    <source>
        <dbReference type="Proteomes" id="UP000623678"/>
    </source>
</evidence>
<proteinExistence type="predicted"/>
<dbReference type="EMBL" id="JACRTD010000012">
    <property type="protein sequence ID" value="MBC8586461.1"/>
    <property type="molecule type" value="Genomic_DNA"/>
</dbReference>
<comment type="caution">
    <text evidence="2">The sequence shown here is derived from an EMBL/GenBank/DDBJ whole genome shotgun (WGS) entry which is preliminary data.</text>
</comment>
<accession>A0A926ERN8</accession>
<evidence type="ECO:0000313" key="2">
    <source>
        <dbReference type="EMBL" id="MBC8586461.1"/>
    </source>
</evidence>
<gene>
    <name evidence="2" type="ORF">H8705_12800</name>
</gene>
<protein>
    <submittedName>
        <fullName evidence="2">Uncharacterized protein</fullName>
    </submittedName>
</protein>
<organism evidence="2 3">
    <name type="scientific">Youxingia wuxianensis</name>
    <dbReference type="NCBI Taxonomy" id="2763678"/>
    <lineage>
        <taxon>Bacteria</taxon>
        <taxon>Bacillati</taxon>
        <taxon>Bacillota</taxon>
        <taxon>Clostridia</taxon>
        <taxon>Eubacteriales</taxon>
        <taxon>Oscillospiraceae</taxon>
        <taxon>Youxingia</taxon>
    </lineage>
</organism>
<sequence>MKVSWPSLLFKEGGDEAFFKKPEREITGRSSRTEAPREPPAEAAQPNGSFLAKPFFQKAGGRAPEPTLRRNRPQGRRSRMEVFAEAFFKKLEGEAE</sequence>
<dbReference type="AlphaFoldDB" id="A0A926ERN8"/>
<feature type="region of interest" description="Disordered" evidence="1">
    <location>
        <begin position="19"/>
        <end position="77"/>
    </location>
</feature>
<name>A0A926ERN8_9FIRM</name>
<dbReference type="Proteomes" id="UP000623678">
    <property type="component" value="Unassembled WGS sequence"/>
</dbReference>
<evidence type="ECO:0000256" key="1">
    <source>
        <dbReference type="SAM" id="MobiDB-lite"/>
    </source>
</evidence>
<dbReference type="RefSeq" id="WP_262396181.1">
    <property type="nucleotide sequence ID" value="NZ_JACRTD010000012.1"/>
</dbReference>
<feature type="compositionally biased region" description="Basic and acidic residues" evidence="1">
    <location>
        <begin position="19"/>
        <end position="40"/>
    </location>
</feature>
<reference evidence="2" key="1">
    <citation type="submission" date="2020-08" db="EMBL/GenBank/DDBJ databases">
        <title>Genome public.</title>
        <authorList>
            <person name="Liu C."/>
            <person name="Sun Q."/>
        </authorList>
    </citation>
    <scope>NUCLEOTIDE SEQUENCE</scope>
    <source>
        <strain evidence="2">NSJ-64</strain>
    </source>
</reference>